<evidence type="ECO:0000259" key="13">
    <source>
        <dbReference type="PROSITE" id="PS50929"/>
    </source>
</evidence>
<dbReference type="InterPro" id="IPR003439">
    <property type="entry name" value="ABC_transporter-like_ATP-bd"/>
</dbReference>
<name>D8R9V2_SELML</name>
<dbReference type="Pfam" id="PF00005">
    <property type="entry name" value="ABC_tran"/>
    <property type="match status" value="2"/>
</dbReference>
<dbReference type="PANTHER" id="PTHR24222:SF79">
    <property type="entry name" value="ATP BINDING CASSETTE SUBFAMILY B"/>
    <property type="match status" value="1"/>
</dbReference>
<evidence type="ECO:0000256" key="10">
    <source>
        <dbReference type="SAM" id="MobiDB-lite"/>
    </source>
</evidence>
<evidence type="ECO:0000256" key="6">
    <source>
        <dbReference type="ARBA" id="ARBA00022840"/>
    </source>
</evidence>
<dbReference type="InParanoid" id="D8R9V2"/>
<evidence type="ECO:0000313" key="14">
    <source>
        <dbReference type="EMBL" id="EFJ31220.1"/>
    </source>
</evidence>
<feature type="transmembrane region" description="Helical" evidence="11">
    <location>
        <begin position="765"/>
        <end position="783"/>
    </location>
</feature>
<keyword evidence="3" id="KW-0813">Transport</keyword>
<dbReference type="CDD" id="cd18577">
    <property type="entry name" value="ABC_6TM_Pgp_ABCB1_D1_like"/>
    <property type="match status" value="1"/>
</dbReference>
<reference evidence="14 15" key="1">
    <citation type="journal article" date="2011" name="Science">
        <title>The Selaginella genome identifies genetic changes associated with the evolution of vascular plants.</title>
        <authorList>
            <person name="Banks J.A."/>
            <person name="Nishiyama T."/>
            <person name="Hasebe M."/>
            <person name="Bowman J.L."/>
            <person name="Gribskov M."/>
            <person name="dePamphilis C."/>
            <person name="Albert V.A."/>
            <person name="Aono N."/>
            <person name="Aoyama T."/>
            <person name="Ambrose B.A."/>
            <person name="Ashton N.W."/>
            <person name="Axtell M.J."/>
            <person name="Barker E."/>
            <person name="Barker M.S."/>
            <person name="Bennetzen J.L."/>
            <person name="Bonawitz N.D."/>
            <person name="Chapple C."/>
            <person name="Cheng C."/>
            <person name="Correa L.G."/>
            <person name="Dacre M."/>
            <person name="DeBarry J."/>
            <person name="Dreyer I."/>
            <person name="Elias M."/>
            <person name="Engstrom E.M."/>
            <person name="Estelle M."/>
            <person name="Feng L."/>
            <person name="Finet C."/>
            <person name="Floyd S.K."/>
            <person name="Frommer W.B."/>
            <person name="Fujita T."/>
            <person name="Gramzow L."/>
            <person name="Gutensohn M."/>
            <person name="Harholt J."/>
            <person name="Hattori M."/>
            <person name="Heyl A."/>
            <person name="Hirai T."/>
            <person name="Hiwatashi Y."/>
            <person name="Ishikawa M."/>
            <person name="Iwata M."/>
            <person name="Karol K.G."/>
            <person name="Koehler B."/>
            <person name="Kolukisaoglu U."/>
            <person name="Kubo M."/>
            <person name="Kurata T."/>
            <person name="Lalonde S."/>
            <person name="Li K."/>
            <person name="Li Y."/>
            <person name="Litt A."/>
            <person name="Lyons E."/>
            <person name="Manning G."/>
            <person name="Maruyama T."/>
            <person name="Michael T.P."/>
            <person name="Mikami K."/>
            <person name="Miyazaki S."/>
            <person name="Morinaga S."/>
            <person name="Murata T."/>
            <person name="Mueller-Roeber B."/>
            <person name="Nelson D.R."/>
            <person name="Obara M."/>
            <person name="Oguri Y."/>
            <person name="Olmstead R.G."/>
            <person name="Onodera N."/>
            <person name="Petersen B.L."/>
            <person name="Pils B."/>
            <person name="Prigge M."/>
            <person name="Rensing S.A."/>
            <person name="Riano-Pachon D.M."/>
            <person name="Roberts A.W."/>
            <person name="Sato Y."/>
            <person name="Scheller H.V."/>
            <person name="Schulz B."/>
            <person name="Schulz C."/>
            <person name="Shakirov E.V."/>
            <person name="Shibagaki N."/>
            <person name="Shinohara N."/>
            <person name="Shippen D.E."/>
            <person name="Soerensen I."/>
            <person name="Sotooka R."/>
            <person name="Sugimoto N."/>
            <person name="Sugita M."/>
            <person name="Sumikawa N."/>
            <person name="Tanurdzic M."/>
            <person name="Theissen G."/>
            <person name="Ulvskov P."/>
            <person name="Wakazuki S."/>
            <person name="Weng J.K."/>
            <person name="Willats W.W."/>
            <person name="Wipf D."/>
            <person name="Wolf P.G."/>
            <person name="Yang L."/>
            <person name="Zimmer A.D."/>
            <person name="Zhu Q."/>
            <person name="Mitros T."/>
            <person name="Hellsten U."/>
            <person name="Loque D."/>
            <person name="Otillar R."/>
            <person name="Salamov A."/>
            <person name="Schmutz J."/>
            <person name="Shapiro H."/>
            <person name="Lindquist E."/>
            <person name="Lucas S."/>
            <person name="Rokhsar D."/>
            <person name="Grigoriev I.V."/>
        </authorList>
    </citation>
    <scope>NUCLEOTIDE SEQUENCE [LARGE SCALE GENOMIC DNA]</scope>
</reference>
<feature type="transmembrane region" description="Helical" evidence="11">
    <location>
        <begin position="789"/>
        <end position="808"/>
    </location>
</feature>
<keyword evidence="6 14" id="KW-0067">ATP-binding</keyword>
<evidence type="ECO:0000256" key="3">
    <source>
        <dbReference type="ARBA" id="ARBA00022448"/>
    </source>
</evidence>
<evidence type="ECO:0000256" key="1">
    <source>
        <dbReference type="ARBA" id="ARBA00004141"/>
    </source>
</evidence>
<sequence length="1207" mass="132538">MKSKSFMTVFASYKRLFQEGDKYDSITMIFGTLGSMINGLSLPAVYTIQSHVYNNYGNHTSNANKQAIWCVYLAAISLLGAYLEVSCWIYTGHRQARRLRVKYVNCVLRQDASYFDCKISTANVIENVSADIAHVQEAVGEKLGHFIENISLFVGSVITALILAWRLALIVSPFVLVLLFPGFLYSGALSSYAKQRQASYATAGKIAEQAISSIRVVYSFVAERKTLELYSGALEESIKVDRKQGLAKGLTLGFHGLRYVVWALMTWYGGSLVAKGQANGAQILLAGSAFVVGSMALGSILQNLREIKDGQAALSRIFEVLETIPTIDIDSSKGRVLDRVEGELEFQNVIFSYPSRSELPVLDDFSLHIAPGKTTALVGKSGSGKSTVISLLERFYDPSNGKVLLDGVNIKNLQLKWYREQIGLVSQEPILFSSTIKENIFLGKENATLEEVIAAARKSDAHSFICGFPEGYETQVGIRGEQLSGGQKQRIALARALVRNPAILLLDEATSALDNESERTVQRAIQEACTARTALVIAHKLRAIESADLVAVVEAGKVVEYGSKQDLKNEGAYAEMFQLQQVEGDQSTRKGSPEKFRRKKTQEEKVEDVIQTKLARKDRIEQSGKKRNDFIRLLLMNQPEWKYCLLGIAAAVSIGFLHPIFVALGADVISSFYSDSPAKTRHRVRNDAMIFAALSLVTFASNTLQHYSFGSMGAALTKRVREKMMAKILELDISWFDQEQHSSGALTSRLASSASMVRTVVSDRISLFVQTASTISVSVVASFVVSWKLAIVITSIQPVILICFYFRVTNLQDFARKAAKVQEEVSELILEGVTRHQTVAAFSSHSRIVTILESRLESLSKRVVRLSQAAGISSGIALFALFSSYALCLWYGGRLIAQGKTSFKDFLLTFYLLISTGRSLADTLWLSPDISQGKTVADLVFEILDEKPTSKSLEQGSMKNQEITGHIEFDKVSFAYPSRPEVFVLKNFSLTVEVAQTVAIAGRSGSGKSTIISLVERFYDPQLGSIEIDGRDIRKFQLASLRQQIGLVSQEPTLFARSIGENIAYGKENASESEIMEAARTANAHGFISALPQGYSTPVGEIGTQLSGGQKQRIAIARAILKRPRILLLDEATSALDSKSESEVQRALERAMVGKTTIVVAHMLSTIKNADRIVVVGDGTVLEQGSRKELLARGKDGAFFSLVHACD</sequence>
<feature type="transmembrane region" description="Helical" evidence="11">
    <location>
        <begin position="249"/>
        <end position="269"/>
    </location>
</feature>
<dbReference type="GO" id="GO:0016887">
    <property type="term" value="F:ATP hydrolysis activity"/>
    <property type="evidence" value="ECO:0007669"/>
    <property type="project" value="InterPro"/>
</dbReference>
<feature type="transmembrane region" description="Helical" evidence="11">
    <location>
        <begin position="643"/>
        <end position="669"/>
    </location>
</feature>
<dbReference type="InterPro" id="IPR027417">
    <property type="entry name" value="P-loop_NTPase"/>
</dbReference>
<dbReference type="InterPro" id="IPR011527">
    <property type="entry name" value="ABC1_TM_dom"/>
</dbReference>
<feature type="domain" description="ABC transporter" evidence="12">
    <location>
        <begin position="967"/>
        <end position="1203"/>
    </location>
</feature>
<keyword evidence="15" id="KW-1185">Reference proteome</keyword>
<feature type="domain" description="ABC transmembrane type-1" evidence="13">
    <location>
        <begin position="645"/>
        <end position="932"/>
    </location>
</feature>
<feature type="transmembrane region" description="Helical" evidence="11">
    <location>
        <begin position="174"/>
        <end position="193"/>
    </location>
</feature>
<feature type="coiled-coil region" evidence="9">
    <location>
        <begin position="811"/>
        <end position="869"/>
    </location>
</feature>
<evidence type="ECO:0000256" key="9">
    <source>
        <dbReference type="SAM" id="Coils"/>
    </source>
</evidence>
<dbReference type="CDD" id="cd18578">
    <property type="entry name" value="ABC_6TM_Pgp_ABCB1_D2_like"/>
    <property type="match status" value="1"/>
</dbReference>
<dbReference type="InterPro" id="IPR039421">
    <property type="entry name" value="Type_1_exporter"/>
</dbReference>
<dbReference type="Gramene" id="EFJ31220">
    <property type="protein sequence ID" value="EFJ31220"/>
    <property type="gene ID" value="SELMODRAFT_408755"/>
</dbReference>
<dbReference type="GO" id="GO:0005886">
    <property type="term" value="C:plasma membrane"/>
    <property type="evidence" value="ECO:0000318"/>
    <property type="project" value="GO_Central"/>
</dbReference>
<evidence type="ECO:0000256" key="2">
    <source>
        <dbReference type="ARBA" id="ARBA00007577"/>
    </source>
</evidence>
<comment type="subcellular location">
    <subcellularLocation>
        <location evidence="1">Membrane</location>
        <topology evidence="1">Multi-pass membrane protein</topology>
    </subcellularLocation>
</comment>
<dbReference type="Proteomes" id="UP000001514">
    <property type="component" value="Unassembled WGS sequence"/>
</dbReference>
<evidence type="ECO:0000256" key="8">
    <source>
        <dbReference type="ARBA" id="ARBA00023136"/>
    </source>
</evidence>
<evidence type="ECO:0000256" key="4">
    <source>
        <dbReference type="ARBA" id="ARBA00022692"/>
    </source>
</evidence>
<dbReference type="GO" id="GO:0140359">
    <property type="term" value="F:ABC-type transporter activity"/>
    <property type="evidence" value="ECO:0007669"/>
    <property type="project" value="InterPro"/>
</dbReference>
<dbReference type="KEGG" id="smo:SELMODRAFT_408755"/>
<evidence type="ECO:0000313" key="15">
    <source>
        <dbReference type="Proteomes" id="UP000001514"/>
    </source>
</evidence>
<dbReference type="FunFam" id="3.40.50.300:FF:000205">
    <property type="entry name" value="ABC transporter B family member 4"/>
    <property type="match status" value="1"/>
</dbReference>
<dbReference type="InterPro" id="IPR017871">
    <property type="entry name" value="ABC_transporter-like_CS"/>
</dbReference>
<dbReference type="FunFam" id="3.40.50.300:FF:000251">
    <property type="entry name" value="ABC transporter B family member 19"/>
    <property type="match status" value="1"/>
</dbReference>
<dbReference type="HOGENOM" id="CLU_000604_17_2_1"/>
<dbReference type="InterPro" id="IPR003593">
    <property type="entry name" value="AAA+_ATPase"/>
</dbReference>
<dbReference type="PROSITE" id="PS50929">
    <property type="entry name" value="ABC_TM1F"/>
    <property type="match status" value="2"/>
</dbReference>
<keyword evidence="4 11" id="KW-0812">Transmembrane</keyword>
<dbReference type="Gene3D" id="1.20.1560.10">
    <property type="entry name" value="ABC transporter type 1, transmembrane domain"/>
    <property type="match status" value="1"/>
</dbReference>
<dbReference type="InterPro" id="IPR036640">
    <property type="entry name" value="ABC1_TM_sf"/>
</dbReference>
<evidence type="ECO:0000256" key="5">
    <source>
        <dbReference type="ARBA" id="ARBA00022741"/>
    </source>
</evidence>
<feature type="domain" description="ABC transmembrane type-1" evidence="13">
    <location>
        <begin position="29"/>
        <end position="309"/>
    </location>
</feature>
<accession>D8R9V2</accession>
<dbReference type="Pfam" id="PF00664">
    <property type="entry name" value="ABC_membrane"/>
    <property type="match status" value="2"/>
</dbReference>
<dbReference type="PROSITE" id="PS00211">
    <property type="entry name" value="ABC_TRANSPORTER_1"/>
    <property type="match status" value="2"/>
</dbReference>
<feature type="domain" description="ABC transporter" evidence="12">
    <location>
        <begin position="344"/>
        <end position="580"/>
    </location>
</feature>
<organism evidence="15">
    <name type="scientific">Selaginella moellendorffii</name>
    <name type="common">Spikemoss</name>
    <dbReference type="NCBI Taxonomy" id="88036"/>
    <lineage>
        <taxon>Eukaryota</taxon>
        <taxon>Viridiplantae</taxon>
        <taxon>Streptophyta</taxon>
        <taxon>Embryophyta</taxon>
        <taxon>Tracheophyta</taxon>
        <taxon>Lycopodiopsida</taxon>
        <taxon>Selaginellales</taxon>
        <taxon>Selaginellaceae</taxon>
        <taxon>Selaginella</taxon>
    </lineage>
</organism>
<comment type="similarity">
    <text evidence="2">Belongs to the ABC transporter superfamily. ABCB family. Multidrug resistance exporter (TC 3.A.1.201) subfamily.</text>
</comment>
<feature type="transmembrane region" description="Helical" evidence="11">
    <location>
        <begin position="869"/>
        <end position="892"/>
    </location>
</feature>
<dbReference type="SUPFAM" id="SSF52540">
    <property type="entry name" value="P-loop containing nucleoside triphosphate hydrolases"/>
    <property type="match status" value="2"/>
</dbReference>
<dbReference type="eggNOG" id="KOG0055">
    <property type="taxonomic scope" value="Eukaryota"/>
</dbReference>
<evidence type="ECO:0000256" key="7">
    <source>
        <dbReference type="ARBA" id="ARBA00022989"/>
    </source>
</evidence>
<dbReference type="SMART" id="SM00382">
    <property type="entry name" value="AAA"/>
    <property type="match status" value="2"/>
</dbReference>
<feature type="region of interest" description="Disordered" evidence="10">
    <location>
        <begin position="583"/>
        <end position="603"/>
    </location>
</feature>
<dbReference type="EMBL" id="GL377574">
    <property type="protein sequence ID" value="EFJ31220.1"/>
    <property type="molecule type" value="Genomic_DNA"/>
</dbReference>
<keyword evidence="7 11" id="KW-1133">Transmembrane helix</keyword>
<dbReference type="PROSITE" id="PS50893">
    <property type="entry name" value="ABC_TRANSPORTER_2"/>
    <property type="match status" value="2"/>
</dbReference>
<dbReference type="OrthoDB" id="6500128at2759"/>
<dbReference type="GO" id="GO:0042626">
    <property type="term" value="F:ATPase-coupled transmembrane transporter activity"/>
    <property type="evidence" value="ECO:0000318"/>
    <property type="project" value="GO_Central"/>
</dbReference>
<dbReference type="AlphaFoldDB" id="D8R9V2"/>
<keyword evidence="8 11" id="KW-0472">Membrane</keyword>
<feature type="transmembrane region" description="Helical" evidence="11">
    <location>
        <begin position="25"/>
        <end position="46"/>
    </location>
</feature>
<feature type="compositionally biased region" description="Basic and acidic residues" evidence="10">
    <location>
        <begin position="586"/>
        <end position="603"/>
    </location>
</feature>
<dbReference type="Gene3D" id="3.40.50.300">
    <property type="entry name" value="P-loop containing nucleotide triphosphate hydrolases"/>
    <property type="match status" value="2"/>
</dbReference>
<dbReference type="SUPFAM" id="SSF90123">
    <property type="entry name" value="ABC transporter transmembrane region"/>
    <property type="match status" value="2"/>
</dbReference>
<keyword evidence="5" id="KW-0547">Nucleotide-binding</keyword>
<dbReference type="PANTHER" id="PTHR24222">
    <property type="entry name" value="ABC TRANSPORTER B FAMILY"/>
    <property type="match status" value="1"/>
</dbReference>
<dbReference type="GO" id="GO:0005524">
    <property type="term" value="F:ATP binding"/>
    <property type="evidence" value="ECO:0007669"/>
    <property type="project" value="UniProtKB-KW"/>
</dbReference>
<feature type="transmembrane region" description="Helical" evidence="11">
    <location>
        <begin position="689"/>
        <end position="717"/>
    </location>
</feature>
<evidence type="ECO:0000256" key="11">
    <source>
        <dbReference type="SAM" id="Phobius"/>
    </source>
</evidence>
<evidence type="ECO:0000259" key="12">
    <source>
        <dbReference type="PROSITE" id="PS50893"/>
    </source>
</evidence>
<feature type="transmembrane region" description="Helical" evidence="11">
    <location>
        <begin position="66"/>
        <end position="90"/>
    </location>
</feature>
<proteinExistence type="inferred from homology"/>
<dbReference type="GeneID" id="9632836"/>
<dbReference type="CDD" id="cd03249">
    <property type="entry name" value="ABC_MTABC3_MDL1_MDL2"/>
    <property type="match status" value="2"/>
</dbReference>
<protein>
    <submittedName>
        <fullName evidence="14">ATP-binding cassette transporter</fullName>
    </submittedName>
</protein>
<gene>
    <name evidence="14" type="primary">SmABCB18</name>
    <name evidence="14" type="ORF">SELMODRAFT_408755</name>
</gene>
<feature type="transmembrane region" description="Helical" evidence="11">
    <location>
        <begin position="150"/>
        <end position="168"/>
    </location>
</feature>
<keyword evidence="9" id="KW-0175">Coiled coil</keyword>
<feature type="transmembrane region" description="Helical" evidence="11">
    <location>
        <begin position="281"/>
        <end position="301"/>
    </location>
</feature>